<name>A0A9D2BAX5_9FIRM</name>
<dbReference type="Gene3D" id="1.10.3210.10">
    <property type="entry name" value="Hypothetical protein af1432"/>
    <property type="match status" value="1"/>
</dbReference>
<dbReference type="EMBL" id="DXEM01000034">
    <property type="protein sequence ID" value="HIX68727.1"/>
    <property type="molecule type" value="Genomic_DNA"/>
</dbReference>
<evidence type="ECO:0000313" key="2">
    <source>
        <dbReference type="Proteomes" id="UP000886721"/>
    </source>
</evidence>
<organism evidence="1 2">
    <name type="scientific">Candidatus Anaerostipes excrementavium</name>
    <dbReference type="NCBI Taxonomy" id="2838463"/>
    <lineage>
        <taxon>Bacteria</taxon>
        <taxon>Bacillati</taxon>
        <taxon>Bacillota</taxon>
        <taxon>Clostridia</taxon>
        <taxon>Lachnospirales</taxon>
        <taxon>Lachnospiraceae</taxon>
        <taxon>Anaerostipes</taxon>
    </lineage>
</organism>
<evidence type="ECO:0000313" key="1">
    <source>
        <dbReference type="EMBL" id="HIX68727.1"/>
    </source>
</evidence>
<dbReference type="SUPFAM" id="SSF109604">
    <property type="entry name" value="HD-domain/PDEase-like"/>
    <property type="match status" value="1"/>
</dbReference>
<gene>
    <name evidence="1" type="ORF">H9735_11490</name>
</gene>
<sequence>METARIENVLEDVKQPYKRWSEFMEQEVDFWKVEKDWHTKPHCARVLLLALIMGRLNHLCIAELEALAMSAVFHDSRRQDDWLDVGHGQRAADYYRTYCEKTELNYDHRTYYIMAFHDRDDELGLRILREKFPDDPDAVLLYQIFKDADALDRFRLGADALDVKYLRTGEAKDLVEFAKMLLETGPEKLLEG</sequence>
<dbReference type="Proteomes" id="UP000886721">
    <property type="component" value="Unassembled WGS sequence"/>
</dbReference>
<dbReference type="InterPro" id="IPR003607">
    <property type="entry name" value="HD/PDEase_dom"/>
</dbReference>
<reference evidence="1" key="1">
    <citation type="journal article" date="2021" name="PeerJ">
        <title>Extensive microbial diversity within the chicken gut microbiome revealed by metagenomics and culture.</title>
        <authorList>
            <person name="Gilroy R."/>
            <person name="Ravi A."/>
            <person name="Getino M."/>
            <person name="Pursley I."/>
            <person name="Horton D.L."/>
            <person name="Alikhan N.F."/>
            <person name="Baker D."/>
            <person name="Gharbi K."/>
            <person name="Hall N."/>
            <person name="Watson M."/>
            <person name="Adriaenssens E.M."/>
            <person name="Foster-Nyarko E."/>
            <person name="Jarju S."/>
            <person name="Secka A."/>
            <person name="Antonio M."/>
            <person name="Oren A."/>
            <person name="Chaudhuri R.R."/>
            <person name="La Ragione R."/>
            <person name="Hildebrand F."/>
            <person name="Pallen M.J."/>
        </authorList>
    </citation>
    <scope>NUCLEOTIDE SEQUENCE</scope>
    <source>
        <strain evidence="1">CHK191-13928</strain>
    </source>
</reference>
<accession>A0A9D2BAX5</accession>
<reference evidence="1" key="2">
    <citation type="submission" date="2021-04" db="EMBL/GenBank/DDBJ databases">
        <authorList>
            <person name="Gilroy R."/>
        </authorList>
    </citation>
    <scope>NUCLEOTIDE SEQUENCE</scope>
    <source>
        <strain evidence="1">CHK191-13928</strain>
    </source>
</reference>
<proteinExistence type="predicted"/>
<dbReference type="AlphaFoldDB" id="A0A9D2BAX5"/>
<protein>
    <submittedName>
        <fullName evidence="1">HD domain-containing protein</fullName>
    </submittedName>
</protein>
<dbReference type="CDD" id="cd00077">
    <property type="entry name" value="HDc"/>
    <property type="match status" value="1"/>
</dbReference>
<comment type="caution">
    <text evidence="1">The sequence shown here is derived from an EMBL/GenBank/DDBJ whole genome shotgun (WGS) entry which is preliminary data.</text>
</comment>